<evidence type="ECO:0000313" key="2">
    <source>
        <dbReference type="EMBL" id="KAK7959225.1"/>
    </source>
</evidence>
<reference evidence="2 3" key="1">
    <citation type="submission" date="2023-01" db="EMBL/GenBank/DDBJ databases">
        <title>Analysis of 21 Apiospora genomes using comparative genomics revels a genus with tremendous synthesis potential of carbohydrate active enzymes and secondary metabolites.</title>
        <authorList>
            <person name="Sorensen T."/>
        </authorList>
    </citation>
    <scope>NUCLEOTIDE SEQUENCE [LARGE SCALE GENOMIC DNA]</scope>
    <source>
        <strain evidence="2 3">CBS 24483</strain>
    </source>
</reference>
<feature type="compositionally biased region" description="Acidic residues" evidence="1">
    <location>
        <begin position="453"/>
        <end position="462"/>
    </location>
</feature>
<comment type="caution">
    <text evidence="2">The sequence shown here is derived from an EMBL/GenBank/DDBJ whole genome shotgun (WGS) entry which is preliminary data.</text>
</comment>
<feature type="compositionally biased region" description="Basic and acidic residues" evidence="1">
    <location>
        <begin position="463"/>
        <end position="473"/>
    </location>
</feature>
<dbReference type="InterPro" id="IPR036047">
    <property type="entry name" value="F-box-like_dom_sf"/>
</dbReference>
<dbReference type="Proteomes" id="UP001391051">
    <property type="component" value="Unassembled WGS sequence"/>
</dbReference>
<evidence type="ECO:0000256" key="1">
    <source>
        <dbReference type="SAM" id="MobiDB-lite"/>
    </source>
</evidence>
<gene>
    <name evidence="2" type="ORF">PG986_004079</name>
</gene>
<sequence length="473" mass="54164">MTLFNRLPPELHLRVLGECTRGDMFSICLLSRRFHYVCTPLLYHTIDLSAHDGDYIDCMGGRGKKIRVPPDWVDRFECQDLDGALYKRQLRFLRTLHAKPALANHVMELHWTTVRIPYEVEETELALHVQPCAVEFMKGRWEWSETRLYFQLRREFHFGDCNSYLWDKLALMVHLKVIDIALMDAEERDAAPPPPSLLSSAQSIRLTGMASRHLIKSLLGSVEPAGLRHLYLNNLTEFAELCVIREDTTLREKRKTRPFPSTTSSQAGPMLTHLSPFIDRWPNLETLVIDIVGQPAPNSWGIPSEGTEEKRYGEIGAFIGSVASHLRVLHFQQGLNFSNHGFHRPGRCGGPTSPYPDAVRPMDSRFRRQILPANTRNTWPRLQRLELFGVASYTYSPNGESRVVNVPLSDADQDSIRRAVGDQVWLNIRADATRHFWVTIDYDVTEIWELLEENDTESDEDGVDTRGAEDSDE</sequence>
<dbReference type="SUPFAM" id="SSF81383">
    <property type="entry name" value="F-box domain"/>
    <property type="match status" value="1"/>
</dbReference>
<protein>
    <recommendedName>
        <fullName evidence="4">F-box domain-containing protein</fullName>
    </recommendedName>
</protein>
<dbReference type="RefSeq" id="XP_066702928.1">
    <property type="nucleotide sequence ID" value="XM_066840301.1"/>
</dbReference>
<dbReference type="EMBL" id="JAQQWE010000003">
    <property type="protein sequence ID" value="KAK7959225.1"/>
    <property type="molecule type" value="Genomic_DNA"/>
</dbReference>
<keyword evidence="3" id="KW-1185">Reference proteome</keyword>
<evidence type="ECO:0000313" key="3">
    <source>
        <dbReference type="Proteomes" id="UP001391051"/>
    </source>
</evidence>
<proteinExistence type="predicted"/>
<dbReference type="GeneID" id="92073363"/>
<feature type="region of interest" description="Disordered" evidence="1">
    <location>
        <begin position="453"/>
        <end position="473"/>
    </location>
</feature>
<name>A0ABR1QLK3_9PEZI</name>
<accession>A0ABR1QLK3</accession>
<evidence type="ECO:0008006" key="4">
    <source>
        <dbReference type="Google" id="ProtNLM"/>
    </source>
</evidence>
<organism evidence="2 3">
    <name type="scientific">Apiospora aurea</name>
    <dbReference type="NCBI Taxonomy" id="335848"/>
    <lineage>
        <taxon>Eukaryota</taxon>
        <taxon>Fungi</taxon>
        <taxon>Dikarya</taxon>
        <taxon>Ascomycota</taxon>
        <taxon>Pezizomycotina</taxon>
        <taxon>Sordariomycetes</taxon>
        <taxon>Xylariomycetidae</taxon>
        <taxon>Amphisphaeriales</taxon>
        <taxon>Apiosporaceae</taxon>
        <taxon>Apiospora</taxon>
    </lineage>
</organism>